<dbReference type="VEuPathDB" id="FungiDB:H310_04530"/>
<dbReference type="Gene3D" id="2.10.55.10">
    <property type="entry name" value="Leishmanolysin domain 3"/>
    <property type="match status" value="1"/>
</dbReference>
<dbReference type="AlphaFoldDB" id="A0A3R7AGQ3"/>
<dbReference type="GO" id="GO:0046872">
    <property type="term" value="F:metal ion binding"/>
    <property type="evidence" value="ECO:0007669"/>
    <property type="project" value="UniProtKB-KW"/>
</dbReference>
<name>A0A3R7AGQ3_9STRA</name>
<dbReference type="GO" id="GO:0006508">
    <property type="term" value="P:proteolysis"/>
    <property type="evidence" value="ECO:0007669"/>
    <property type="project" value="UniProtKB-KW"/>
</dbReference>
<keyword evidence="6 8" id="KW-0482">Metalloprotease</keyword>
<evidence type="ECO:0000313" key="10">
    <source>
        <dbReference type="EMBL" id="RHY35487.1"/>
    </source>
</evidence>
<dbReference type="PANTHER" id="PTHR10942:SF0">
    <property type="entry name" value="LEISHMANOLYSIN-LIKE PEPTIDASE"/>
    <property type="match status" value="1"/>
</dbReference>
<dbReference type="Pfam" id="PF01457">
    <property type="entry name" value="Peptidase_M8"/>
    <property type="match status" value="1"/>
</dbReference>
<accession>A0A3R7AGQ3</accession>
<keyword evidence="9" id="KW-1133">Transmembrane helix</keyword>
<keyword evidence="2" id="KW-0645">Protease</keyword>
<feature type="active site" evidence="7">
    <location>
        <position position="110"/>
    </location>
</feature>
<evidence type="ECO:0000256" key="8">
    <source>
        <dbReference type="PIRSR" id="PIRSR601577-2"/>
    </source>
</evidence>
<keyword evidence="3 8" id="KW-0479">Metal-binding</keyword>
<keyword evidence="11" id="KW-1185">Reference proteome</keyword>
<evidence type="ECO:0000256" key="1">
    <source>
        <dbReference type="ARBA" id="ARBA00005860"/>
    </source>
</evidence>
<organism evidence="10 11">
    <name type="scientific">Aphanomyces invadans</name>
    <dbReference type="NCBI Taxonomy" id="157072"/>
    <lineage>
        <taxon>Eukaryota</taxon>
        <taxon>Sar</taxon>
        <taxon>Stramenopiles</taxon>
        <taxon>Oomycota</taxon>
        <taxon>Saprolegniomycetes</taxon>
        <taxon>Saprolegniales</taxon>
        <taxon>Verrucalvaceae</taxon>
        <taxon>Aphanomyces</taxon>
    </lineage>
</organism>
<gene>
    <name evidence="10" type="ORF">DYB32_000038</name>
</gene>
<evidence type="ECO:0000256" key="5">
    <source>
        <dbReference type="ARBA" id="ARBA00022833"/>
    </source>
</evidence>
<dbReference type="GO" id="GO:0004222">
    <property type="term" value="F:metalloendopeptidase activity"/>
    <property type="evidence" value="ECO:0007669"/>
    <property type="project" value="InterPro"/>
</dbReference>
<keyword evidence="5 8" id="KW-0862">Zinc</keyword>
<dbReference type="Proteomes" id="UP000285060">
    <property type="component" value="Unassembled WGS sequence"/>
</dbReference>
<dbReference type="GO" id="GO:0007155">
    <property type="term" value="P:cell adhesion"/>
    <property type="evidence" value="ECO:0007669"/>
    <property type="project" value="InterPro"/>
</dbReference>
<feature type="binding site" evidence="8">
    <location>
        <position position="109"/>
    </location>
    <ligand>
        <name>Zn(2+)</name>
        <dbReference type="ChEBI" id="CHEBI:29105"/>
        <note>catalytic</note>
    </ligand>
</feature>
<evidence type="ECO:0000256" key="4">
    <source>
        <dbReference type="ARBA" id="ARBA00022801"/>
    </source>
</evidence>
<dbReference type="GO" id="GO:0016020">
    <property type="term" value="C:membrane"/>
    <property type="evidence" value="ECO:0007669"/>
    <property type="project" value="InterPro"/>
</dbReference>
<reference evidence="10 11" key="1">
    <citation type="submission" date="2018-08" db="EMBL/GenBank/DDBJ databases">
        <title>Aphanomyces genome sequencing and annotation.</title>
        <authorList>
            <person name="Minardi D."/>
            <person name="Oidtmann B."/>
            <person name="Van Der Giezen M."/>
            <person name="Studholme D.J."/>
        </authorList>
    </citation>
    <scope>NUCLEOTIDE SEQUENCE [LARGE SCALE GENOMIC DNA]</scope>
    <source>
        <strain evidence="10 11">NJM0002</strain>
    </source>
</reference>
<dbReference type="EMBL" id="QUSY01000001">
    <property type="protein sequence ID" value="RHY35487.1"/>
    <property type="molecule type" value="Genomic_DNA"/>
</dbReference>
<proteinExistence type="inferred from homology"/>
<comment type="similarity">
    <text evidence="1">Belongs to the peptidase M8 family.</text>
</comment>
<dbReference type="Gene3D" id="3.90.132.10">
    <property type="entry name" value="Leishmanolysin , domain 2"/>
    <property type="match status" value="1"/>
</dbReference>
<evidence type="ECO:0000256" key="2">
    <source>
        <dbReference type="ARBA" id="ARBA00022670"/>
    </source>
</evidence>
<dbReference type="SUPFAM" id="SSF55486">
    <property type="entry name" value="Metalloproteases ('zincins'), catalytic domain"/>
    <property type="match status" value="1"/>
</dbReference>
<feature type="transmembrane region" description="Helical" evidence="9">
    <location>
        <begin position="918"/>
        <end position="939"/>
    </location>
</feature>
<keyword evidence="9" id="KW-0812">Transmembrane</keyword>
<dbReference type="PANTHER" id="PTHR10942">
    <property type="entry name" value="LEISHMANOLYSIN-LIKE PEPTIDASE"/>
    <property type="match status" value="1"/>
</dbReference>
<keyword evidence="9" id="KW-0472">Membrane</keyword>
<evidence type="ECO:0000256" key="9">
    <source>
        <dbReference type="SAM" id="Phobius"/>
    </source>
</evidence>
<comment type="caution">
    <text evidence="10">The sequence shown here is derived from an EMBL/GenBank/DDBJ whole genome shotgun (WGS) entry which is preliminary data.</text>
</comment>
<keyword evidence="4" id="KW-0378">Hydrolase</keyword>
<dbReference type="InterPro" id="IPR001577">
    <property type="entry name" value="Peptidase_M8"/>
</dbReference>
<comment type="cofactor">
    <cofactor evidence="8">
        <name>Zn(2+)</name>
        <dbReference type="ChEBI" id="CHEBI:29105"/>
    </cofactor>
    <text evidence="8">Binds 1 zinc ion per subunit.</text>
</comment>
<dbReference type="VEuPathDB" id="FungiDB:H310_04531"/>
<sequence>MDNSGSCLRACAHDGPKISSVPRRLGCQANEWACCANTIPPYLKTTGIANTDFLIHVTARPTSGAVLAWALPCNIDQYGRPISGQANFGPNRLDTQSGSRAGQIGTAIHEITHALGFSSSRFADFRQPLNGPLWGYSNVVSQTQQNGIFVSKVITPQVVKQAKQQFNCPDWYGRDRHDCDRMDMARPGAGAELENGPTGSSDFSSHWEKRLFNKEYMTATSSANPVYSAMTLAFFEDTGWYTANYSMAQALPWGYLEGCSFATGQCSEWSNDYFCSAAGEHCSATRDAKGYCDINTYTSSIPSGFQYFKNAKLGGQDTFSDYCPTYQGYSNGACSDMVCACEHHGRASTPACYPVIRCGQGNMYIRVGGKEVACPLAGGDVSVPGFQGTVRCPPGNKMYASRVCSTRMLTLCGIDADLYGSFLDTYPSPKSTKSTLFVSNANRHDRLDAIQLCGTLGTFPRAMNDTFRFCSQANALLVQGAPGYFYVSVFGFAASTFELKVVSDPCTSSATVLTSGLRNTTDCYGNGECRVVTVHGVDQPTCVCDEAFSFANPTDDQSICKVPLPSIRRVQHFADPFVVHGDTMQYYVGVGEWTIYTLTVKPEWQYVYVELKELSDGSDPLVLVRKTKLPSLNASGNPYPLQAVDAAAWTSAASKQRVLLTRASSTLSDGLLYIGVYNTRYGRNPLAYQLTVEANSTCDIHTTDVCARGSTVACAVAVYNKLYSENVIQANVTLVGLKSAAQAYAVPDCTLSGVGDAAYVYCIHAADCAMDSHERVRMPCEGAARSSFVSSVCNATFTLSNGAMVMFTLPQSMQPNTGLELRVKSNGGIVSPNMYVSEATFGLPSIRKRHCTTPLVYRRMHGHSWRRRGMDANATNTPTTFTIQSRVIPLVKKTVDKRLITQTSFLGAVMSWLTTAPLGIVLFSLLLIFLGLTAFYFVWRTFRSPDNQDSAVRPTTIVMQWMELICANMEKSLGDDLAGLWAEMMNDGGSDNALASHQDFSSHEEHFISALLDSGIGPSSAATHHTPLSPLPAAATFLERERQRKMMYRRRMKDEAAHLQDLCTHLEARRAQLIRRRERRLQQTPEEKQAIEKWALTVQV</sequence>
<evidence type="ECO:0000256" key="3">
    <source>
        <dbReference type="ARBA" id="ARBA00022723"/>
    </source>
</evidence>
<evidence type="ECO:0000313" key="11">
    <source>
        <dbReference type="Proteomes" id="UP000285060"/>
    </source>
</evidence>
<feature type="binding site" evidence="8">
    <location>
        <position position="113"/>
    </location>
    <ligand>
        <name>Zn(2+)</name>
        <dbReference type="ChEBI" id="CHEBI:29105"/>
        <note>catalytic</note>
    </ligand>
</feature>
<dbReference type="GO" id="GO:0005737">
    <property type="term" value="C:cytoplasm"/>
    <property type="evidence" value="ECO:0007669"/>
    <property type="project" value="TreeGrafter"/>
</dbReference>
<dbReference type="Gene3D" id="3.10.170.20">
    <property type="match status" value="1"/>
</dbReference>
<feature type="binding site" evidence="8">
    <location>
        <position position="206"/>
    </location>
    <ligand>
        <name>Zn(2+)</name>
        <dbReference type="ChEBI" id="CHEBI:29105"/>
        <note>catalytic</note>
    </ligand>
</feature>
<evidence type="ECO:0000256" key="6">
    <source>
        <dbReference type="ARBA" id="ARBA00023049"/>
    </source>
</evidence>
<evidence type="ECO:0000256" key="7">
    <source>
        <dbReference type="PIRSR" id="PIRSR601577-1"/>
    </source>
</evidence>
<protein>
    <submittedName>
        <fullName evidence="10">Uncharacterized protein</fullName>
    </submittedName>
</protein>